<comment type="caution">
    <text evidence="3">The sequence shown here is derived from an EMBL/GenBank/DDBJ whole genome shotgun (WGS) entry which is preliminary data.</text>
</comment>
<dbReference type="CDD" id="cd21370">
    <property type="entry name" value="cwf21_SR140"/>
    <property type="match status" value="1"/>
</dbReference>
<protein>
    <submittedName>
        <fullName evidence="3">U2 snRNP-associated SURP motif-containing protein</fullName>
    </submittedName>
</protein>
<feature type="compositionally biased region" description="Acidic residues" evidence="1">
    <location>
        <begin position="10"/>
        <end position="22"/>
    </location>
</feature>
<dbReference type="EMBL" id="BMAV01004160">
    <property type="protein sequence ID" value="GFY44282.1"/>
    <property type="molecule type" value="Genomic_DNA"/>
</dbReference>
<name>A0A8X7BVL8_9ARAC</name>
<feature type="compositionally biased region" description="Basic and acidic residues" evidence="1">
    <location>
        <begin position="104"/>
        <end position="121"/>
    </location>
</feature>
<dbReference type="GO" id="GO:0005634">
    <property type="term" value="C:nucleus"/>
    <property type="evidence" value="ECO:0007669"/>
    <property type="project" value="UniProtKB-ARBA"/>
</dbReference>
<feature type="compositionally biased region" description="Basic residues" evidence="1">
    <location>
        <begin position="175"/>
        <end position="190"/>
    </location>
</feature>
<feature type="compositionally biased region" description="Basic and acidic residues" evidence="1">
    <location>
        <begin position="54"/>
        <end position="63"/>
    </location>
</feature>
<evidence type="ECO:0000313" key="3">
    <source>
        <dbReference type="EMBL" id="GFY44282.1"/>
    </source>
</evidence>
<accession>A0A8X7BVL8</accession>
<dbReference type="AlphaFoldDB" id="A0A8X7BVL8"/>
<feature type="compositionally biased region" description="Polar residues" evidence="1">
    <location>
        <begin position="221"/>
        <end position="230"/>
    </location>
</feature>
<evidence type="ECO:0000259" key="2">
    <source>
        <dbReference type="SMART" id="SM01115"/>
    </source>
</evidence>
<proteinExistence type="predicted"/>
<keyword evidence="4" id="KW-1185">Reference proteome</keyword>
<evidence type="ECO:0000256" key="1">
    <source>
        <dbReference type="SAM" id="MobiDB-lite"/>
    </source>
</evidence>
<organism evidence="3 4">
    <name type="scientific">Trichonephila inaurata madagascariensis</name>
    <dbReference type="NCBI Taxonomy" id="2747483"/>
    <lineage>
        <taxon>Eukaryota</taxon>
        <taxon>Metazoa</taxon>
        <taxon>Ecdysozoa</taxon>
        <taxon>Arthropoda</taxon>
        <taxon>Chelicerata</taxon>
        <taxon>Arachnida</taxon>
        <taxon>Araneae</taxon>
        <taxon>Araneomorphae</taxon>
        <taxon>Entelegynae</taxon>
        <taxon>Araneoidea</taxon>
        <taxon>Nephilidae</taxon>
        <taxon>Trichonephila</taxon>
        <taxon>Trichonephila inaurata</taxon>
    </lineage>
</organism>
<dbReference type="Gene3D" id="6.10.140.420">
    <property type="match status" value="1"/>
</dbReference>
<dbReference type="InterPro" id="IPR047488">
    <property type="entry name" value="SR140_cwf21"/>
</dbReference>
<evidence type="ECO:0000313" key="4">
    <source>
        <dbReference type="Proteomes" id="UP000886998"/>
    </source>
</evidence>
<dbReference type="Proteomes" id="UP000886998">
    <property type="component" value="Unassembled WGS sequence"/>
</dbReference>
<feature type="non-terminal residue" evidence="3">
    <location>
        <position position="230"/>
    </location>
</feature>
<dbReference type="Pfam" id="PF08312">
    <property type="entry name" value="cwf21"/>
    <property type="match status" value="1"/>
</dbReference>
<feature type="region of interest" description="Disordered" evidence="1">
    <location>
        <begin position="1"/>
        <end position="63"/>
    </location>
</feature>
<dbReference type="OrthoDB" id="377209at2759"/>
<gene>
    <name evidence="3" type="primary">X975_26808</name>
    <name evidence="3" type="ORF">TNIN_83171</name>
</gene>
<feature type="domain" description="CWF21" evidence="2">
    <location>
        <begin position="58"/>
        <end position="109"/>
    </location>
</feature>
<dbReference type="SMART" id="SM01115">
    <property type="entry name" value="cwf21"/>
    <property type="match status" value="1"/>
</dbReference>
<reference evidence="3" key="1">
    <citation type="submission" date="2020-08" db="EMBL/GenBank/DDBJ databases">
        <title>Multicomponent nature underlies the extraordinary mechanical properties of spider dragline silk.</title>
        <authorList>
            <person name="Kono N."/>
            <person name="Nakamura H."/>
            <person name="Mori M."/>
            <person name="Yoshida Y."/>
            <person name="Ohtoshi R."/>
            <person name="Malay A.D."/>
            <person name="Moran D.A.P."/>
            <person name="Tomita M."/>
            <person name="Numata K."/>
            <person name="Arakawa K."/>
        </authorList>
    </citation>
    <scope>NUCLEOTIDE SEQUENCE</scope>
</reference>
<dbReference type="GO" id="GO:0003723">
    <property type="term" value="F:RNA binding"/>
    <property type="evidence" value="ECO:0007669"/>
    <property type="project" value="InterPro"/>
</dbReference>
<dbReference type="InterPro" id="IPR013170">
    <property type="entry name" value="mRNA_splic_Cwf21_dom"/>
</dbReference>
<feature type="region of interest" description="Disordered" evidence="1">
    <location>
        <begin position="104"/>
        <end position="230"/>
    </location>
</feature>
<sequence length="230" mass="26671">ITTSKWDLLEQNEDQEQVDDIDGQPMDDTASTQDELSMQDDDNSKDSTSVIEQFKTDINEQRRAKLREIEMKVMKYQDELESGKRSRKQCMKFSDQVEHYRQKLLKKVERDSKLERDGSDRNHKRHKSHSSSPVIRTHSPSSEEGDRSLSPNYYTATRKISPRSVAMPVSDNLHSPHKSYRSHSPKKIRRSQFSPKKVWASDQKSLQRAFSGSCEKHKSKNGTTISIIFP</sequence>